<dbReference type="PROSITE" id="PS50011">
    <property type="entry name" value="PROTEIN_KINASE_DOM"/>
    <property type="match status" value="1"/>
</dbReference>
<protein>
    <recommendedName>
        <fullName evidence="1">non-specific serine/threonine protein kinase</fullName>
        <ecNumber evidence="1">2.7.11.1</ecNumber>
    </recommendedName>
</protein>
<gene>
    <name evidence="8" type="ORF">AA0113_g12262</name>
</gene>
<feature type="binding site" evidence="4">
    <location>
        <position position="44"/>
    </location>
    <ligand>
        <name>ATP</name>
        <dbReference type="ChEBI" id="CHEBI:30616"/>
    </ligand>
</feature>
<keyword evidence="5" id="KW-0723">Serine/threonine-protein kinase</keyword>
<dbReference type="EMBL" id="PEJP01000090">
    <property type="protein sequence ID" value="RYO27763.1"/>
    <property type="molecule type" value="Genomic_DNA"/>
</dbReference>
<reference evidence="9" key="1">
    <citation type="journal article" date="2019" name="bioRxiv">
        <title>Genomics, evolutionary history and diagnostics of the Alternaria alternata species group including apple and Asian pear pathotypes.</title>
        <authorList>
            <person name="Armitage A.D."/>
            <person name="Cockerton H.M."/>
            <person name="Sreenivasaprasad S."/>
            <person name="Woodhall J.W."/>
            <person name="Lane C.R."/>
            <person name="Harrison R.J."/>
            <person name="Clarkson J.P."/>
        </authorList>
    </citation>
    <scope>NUCLEOTIDE SEQUENCE [LARGE SCALE GENOMIC DNA]</scope>
    <source>
        <strain evidence="9">RGR 97.0016</strain>
    </source>
</reference>
<evidence type="ECO:0000313" key="9">
    <source>
        <dbReference type="Proteomes" id="UP000293823"/>
    </source>
</evidence>
<dbReference type="InterPro" id="IPR000719">
    <property type="entry name" value="Prot_kinase_dom"/>
</dbReference>
<evidence type="ECO:0000256" key="1">
    <source>
        <dbReference type="ARBA" id="ARBA00012513"/>
    </source>
</evidence>
<dbReference type="EC" id="2.7.11.1" evidence="1"/>
<dbReference type="SUPFAM" id="SSF56112">
    <property type="entry name" value="Protein kinase-like (PK-like)"/>
    <property type="match status" value="1"/>
</dbReference>
<feature type="region of interest" description="Disordered" evidence="6">
    <location>
        <begin position="316"/>
        <end position="382"/>
    </location>
</feature>
<evidence type="ECO:0000256" key="3">
    <source>
        <dbReference type="ARBA" id="ARBA00022840"/>
    </source>
</evidence>
<dbReference type="InterPro" id="IPR050235">
    <property type="entry name" value="CK1_Ser-Thr_kinase"/>
</dbReference>
<name>A0A4Q4PXP5_9PLEO</name>
<evidence type="ECO:0000256" key="2">
    <source>
        <dbReference type="ARBA" id="ARBA00022741"/>
    </source>
</evidence>
<dbReference type="PROSITE" id="PS00107">
    <property type="entry name" value="PROTEIN_KINASE_ATP"/>
    <property type="match status" value="1"/>
</dbReference>
<dbReference type="GO" id="GO:0004674">
    <property type="term" value="F:protein serine/threonine kinase activity"/>
    <property type="evidence" value="ECO:0007669"/>
    <property type="project" value="UniProtKB-KW"/>
</dbReference>
<keyword evidence="9" id="KW-1185">Reference proteome</keyword>
<keyword evidence="8" id="KW-0808">Transferase</keyword>
<feature type="compositionally biased region" description="Polar residues" evidence="6">
    <location>
        <begin position="371"/>
        <end position="382"/>
    </location>
</feature>
<dbReference type="AlphaFoldDB" id="A0A4Q4PXP5"/>
<dbReference type="SMART" id="SM00220">
    <property type="entry name" value="S_TKc"/>
    <property type="match status" value="1"/>
</dbReference>
<organism evidence="8 9">
    <name type="scientific">Alternaria arborescens</name>
    <dbReference type="NCBI Taxonomy" id="156630"/>
    <lineage>
        <taxon>Eukaryota</taxon>
        <taxon>Fungi</taxon>
        <taxon>Dikarya</taxon>
        <taxon>Ascomycota</taxon>
        <taxon>Pezizomycotina</taxon>
        <taxon>Dothideomycetes</taxon>
        <taxon>Pleosporomycetidae</taxon>
        <taxon>Pleosporales</taxon>
        <taxon>Pleosporineae</taxon>
        <taxon>Pleosporaceae</taxon>
        <taxon>Alternaria</taxon>
        <taxon>Alternaria sect. Alternaria</taxon>
    </lineage>
</organism>
<dbReference type="InterPro" id="IPR017441">
    <property type="entry name" value="Protein_kinase_ATP_BS"/>
</dbReference>
<dbReference type="InterPro" id="IPR011009">
    <property type="entry name" value="Kinase-like_dom_sf"/>
</dbReference>
<evidence type="ECO:0000313" key="8">
    <source>
        <dbReference type="EMBL" id="RYO27763.1"/>
    </source>
</evidence>
<feature type="compositionally biased region" description="Basic residues" evidence="6">
    <location>
        <begin position="338"/>
        <end position="350"/>
    </location>
</feature>
<keyword evidence="8" id="KW-0418">Kinase</keyword>
<dbReference type="PANTHER" id="PTHR11909">
    <property type="entry name" value="CASEIN KINASE-RELATED"/>
    <property type="match status" value="1"/>
</dbReference>
<dbReference type="Pfam" id="PF00069">
    <property type="entry name" value="Pkinase"/>
    <property type="match status" value="1"/>
</dbReference>
<feature type="domain" description="Protein kinase" evidence="7">
    <location>
        <begin position="15"/>
        <end position="285"/>
    </location>
</feature>
<dbReference type="PROSITE" id="PS00108">
    <property type="entry name" value="PROTEIN_KINASE_ST"/>
    <property type="match status" value="1"/>
</dbReference>
<dbReference type="OrthoDB" id="5800476at2759"/>
<dbReference type="FunFam" id="1.10.510.10:FF:000596">
    <property type="entry name" value="CK1 family protein kinase"/>
    <property type="match status" value="1"/>
</dbReference>
<evidence type="ECO:0000259" key="7">
    <source>
        <dbReference type="PROSITE" id="PS50011"/>
    </source>
</evidence>
<dbReference type="Proteomes" id="UP000293823">
    <property type="component" value="Unassembled WGS sequence"/>
</dbReference>
<evidence type="ECO:0000256" key="6">
    <source>
        <dbReference type="SAM" id="MobiDB-lite"/>
    </source>
</evidence>
<keyword evidence="2 4" id="KW-0547">Nucleotide-binding</keyword>
<comment type="similarity">
    <text evidence="5">Belongs to the protein kinase superfamily.</text>
</comment>
<evidence type="ECO:0000256" key="5">
    <source>
        <dbReference type="RuleBase" id="RU000304"/>
    </source>
</evidence>
<comment type="caution">
    <text evidence="8">The sequence shown here is derived from an EMBL/GenBank/DDBJ whole genome shotgun (WGS) entry which is preliminary data.</text>
</comment>
<keyword evidence="3 4" id="KW-0067">ATP-binding</keyword>
<evidence type="ECO:0000256" key="4">
    <source>
        <dbReference type="PROSITE-ProRule" id="PRU10141"/>
    </source>
</evidence>
<sequence>MTDHGIFPNVVGTSYGIGKQIGEGSFGIIFEGINLLNQQQVAIKFEPHKSRAPQLRNEYYAYKALIGCAGIPNAYYFGREDMHNILVIDLLGPSLEDLFNYCNRQFTIKTVVMVGKQMLSRVQAIHEKNLIHRDIKPENFLVGRLGSKSANSIHVVDFGMAKQYRDPKTKQHTSYRERKSLTGTARYMSANAHLRREQSRRDDLEALGYVFIYFLRGNLPWQGLKATTNEQKYAKIGEMKQMIPIGYICSGFPREFNEYLIYVRNLGFEDTPDYEYLRGLLTEALKSVGEIEDGEYDWMDLNNGRGREVMRVNSSAVPRVHHSSVRQNTPTAALVHNQSKKRRPPTRQHHLLGLLPDRIATRSAPERNRDQAASCQAQFQHS</sequence>
<dbReference type="GO" id="GO:0005524">
    <property type="term" value="F:ATP binding"/>
    <property type="evidence" value="ECO:0007669"/>
    <property type="project" value="UniProtKB-UniRule"/>
</dbReference>
<proteinExistence type="inferred from homology"/>
<accession>A0A4Q4PXP5</accession>
<dbReference type="Gene3D" id="1.10.510.10">
    <property type="entry name" value="Transferase(Phosphotransferase) domain 1"/>
    <property type="match status" value="1"/>
</dbReference>
<dbReference type="InterPro" id="IPR008271">
    <property type="entry name" value="Ser/Thr_kinase_AS"/>
</dbReference>